<dbReference type="Proteomes" id="UP000827889">
    <property type="component" value="Chromosome 7"/>
</dbReference>
<dbReference type="PANTHER" id="PTHR33676">
    <property type="entry name" value="COLD REGULATED PROTEIN 27"/>
    <property type="match status" value="1"/>
</dbReference>
<evidence type="ECO:0000313" key="4">
    <source>
        <dbReference type="RefSeq" id="XP_030536787.1"/>
    </source>
</evidence>
<dbReference type="GO" id="GO:0009409">
    <property type="term" value="P:response to cold"/>
    <property type="evidence" value="ECO:0007669"/>
    <property type="project" value="InterPro"/>
</dbReference>
<dbReference type="GO" id="GO:0042752">
    <property type="term" value="P:regulation of circadian rhythm"/>
    <property type="evidence" value="ECO:0007669"/>
    <property type="project" value="InterPro"/>
</dbReference>
<feature type="compositionally biased region" description="Basic and acidic residues" evidence="1">
    <location>
        <begin position="35"/>
        <end position="55"/>
    </location>
</feature>
<reference evidence="3 4" key="1">
    <citation type="submission" date="2025-04" db="UniProtKB">
        <authorList>
            <consortium name="RefSeq"/>
        </authorList>
    </citation>
    <scope>IDENTIFICATION</scope>
</reference>
<evidence type="ECO:0000256" key="1">
    <source>
        <dbReference type="SAM" id="MobiDB-lite"/>
    </source>
</evidence>
<proteinExistence type="predicted"/>
<organism evidence="2 4">
    <name type="scientific">Rhodamnia argentea</name>
    <dbReference type="NCBI Taxonomy" id="178133"/>
    <lineage>
        <taxon>Eukaryota</taxon>
        <taxon>Viridiplantae</taxon>
        <taxon>Streptophyta</taxon>
        <taxon>Embryophyta</taxon>
        <taxon>Tracheophyta</taxon>
        <taxon>Spermatophyta</taxon>
        <taxon>Magnoliopsida</taxon>
        <taxon>eudicotyledons</taxon>
        <taxon>Gunneridae</taxon>
        <taxon>Pentapetalae</taxon>
        <taxon>rosids</taxon>
        <taxon>malvids</taxon>
        <taxon>Myrtales</taxon>
        <taxon>Myrtaceae</taxon>
        <taxon>Myrtoideae</taxon>
        <taxon>Myrteae</taxon>
        <taxon>Australasian group</taxon>
        <taxon>Rhodamnia</taxon>
    </lineage>
</organism>
<accession>A0A8B8PR41</accession>
<dbReference type="RefSeq" id="XP_030536787.1">
    <property type="nucleotide sequence ID" value="XM_030680927.1"/>
</dbReference>
<evidence type="ECO:0000313" key="3">
    <source>
        <dbReference type="RefSeq" id="XP_030536780.1"/>
    </source>
</evidence>
<keyword evidence="2" id="KW-1185">Reference proteome</keyword>
<evidence type="ECO:0000313" key="2">
    <source>
        <dbReference type="Proteomes" id="UP000827889"/>
    </source>
</evidence>
<dbReference type="GeneID" id="115745394"/>
<dbReference type="RefSeq" id="XP_030536780.1">
    <property type="nucleotide sequence ID" value="XM_030680920.1"/>
</dbReference>
<sequence>MVSRAPPEMWTDEKHCRFLNSVEASFVRAVFGSKNENDSSGDHDGVLRLDRHLPDCSESTQDLQSQRRKKSTTSSSDGVGPRLRSDGRQDKRSRKISSQPKRDSPRDQVVPQLADIKVEKGPTKCNAPF</sequence>
<dbReference type="AlphaFoldDB" id="A0A8B8PR41"/>
<dbReference type="KEGG" id="rarg:115745394"/>
<dbReference type="InterPro" id="IPR044678">
    <property type="entry name" value="COR27/28"/>
</dbReference>
<protein>
    <submittedName>
        <fullName evidence="3 4">Uncharacterized protein LOC115745394 isoform X1</fullName>
    </submittedName>
</protein>
<name>A0A8B8PR41_9MYRT</name>
<dbReference type="PANTHER" id="PTHR33676:SF15">
    <property type="entry name" value="OS02G0674233 PROTEIN"/>
    <property type="match status" value="1"/>
</dbReference>
<feature type="region of interest" description="Disordered" evidence="1">
    <location>
        <begin position="33"/>
        <end position="129"/>
    </location>
</feature>
<gene>
    <name evidence="3 4" type="primary">LOC115745394</name>
</gene>
<dbReference type="OrthoDB" id="751338at2759"/>